<dbReference type="EMBL" id="CAJOBC010008837">
    <property type="protein sequence ID" value="CAF3972197.1"/>
    <property type="molecule type" value="Genomic_DNA"/>
</dbReference>
<evidence type="ECO:0000256" key="2">
    <source>
        <dbReference type="ARBA" id="ARBA00022692"/>
    </source>
</evidence>
<dbReference type="EMBL" id="CAJOBA010036375">
    <property type="protein sequence ID" value="CAF4021857.1"/>
    <property type="molecule type" value="Genomic_DNA"/>
</dbReference>
<dbReference type="EMBL" id="CAJNOQ010008836">
    <property type="protein sequence ID" value="CAF1208048.1"/>
    <property type="molecule type" value="Genomic_DNA"/>
</dbReference>
<dbReference type="PANTHER" id="PTHR19282">
    <property type="entry name" value="TETRASPANIN"/>
    <property type="match status" value="1"/>
</dbReference>
<organism evidence="6 10">
    <name type="scientific">Didymodactylos carnosus</name>
    <dbReference type="NCBI Taxonomy" id="1234261"/>
    <lineage>
        <taxon>Eukaryota</taxon>
        <taxon>Metazoa</taxon>
        <taxon>Spiralia</taxon>
        <taxon>Gnathifera</taxon>
        <taxon>Rotifera</taxon>
        <taxon>Eurotatoria</taxon>
        <taxon>Bdelloidea</taxon>
        <taxon>Philodinida</taxon>
        <taxon>Philodinidae</taxon>
        <taxon>Didymodactylos</taxon>
    </lineage>
</organism>
<feature type="transmembrane region" description="Helical" evidence="5">
    <location>
        <begin position="48"/>
        <end position="76"/>
    </location>
</feature>
<keyword evidence="2 5" id="KW-0812">Transmembrane</keyword>
<evidence type="ECO:0000256" key="5">
    <source>
        <dbReference type="SAM" id="Phobius"/>
    </source>
</evidence>
<dbReference type="InterPro" id="IPR018499">
    <property type="entry name" value="Tetraspanin/Peripherin"/>
</dbReference>
<evidence type="ECO:0000256" key="3">
    <source>
        <dbReference type="ARBA" id="ARBA00022989"/>
    </source>
</evidence>
<dbReference type="OrthoDB" id="71600at2759"/>
<dbReference type="SUPFAM" id="SSF48652">
    <property type="entry name" value="Tetraspanin"/>
    <property type="match status" value="1"/>
</dbReference>
<keyword evidence="3 5" id="KW-1133">Transmembrane helix</keyword>
<dbReference type="CDD" id="cd03127">
    <property type="entry name" value="tetraspanin_LEL"/>
    <property type="match status" value="1"/>
</dbReference>
<evidence type="ECO:0000313" key="9">
    <source>
        <dbReference type="EMBL" id="CAF4021857.1"/>
    </source>
</evidence>
<evidence type="ECO:0000256" key="4">
    <source>
        <dbReference type="ARBA" id="ARBA00023136"/>
    </source>
</evidence>
<feature type="transmembrane region" description="Helical" evidence="5">
    <location>
        <begin position="203"/>
        <end position="222"/>
    </location>
</feature>
<proteinExistence type="predicted"/>
<accession>A0A814WNM0</accession>
<comment type="subcellular location">
    <subcellularLocation>
        <location evidence="1">Membrane</location>
        <topology evidence="1">Multi-pass membrane protein</topology>
    </subcellularLocation>
</comment>
<gene>
    <name evidence="6" type="ORF">GPM918_LOCUS24065</name>
    <name evidence="7" type="ORF">OVA965_LOCUS24547</name>
    <name evidence="8" type="ORF">SRO942_LOCUS24064</name>
    <name evidence="9" type="ORF">TMI583_LOCUS25268</name>
</gene>
<dbReference type="EMBL" id="CAJNOK010014839">
    <property type="protein sequence ID" value="CAF1212976.1"/>
    <property type="molecule type" value="Genomic_DNA"/>
</dbReference>
<keyword evidence="4 5" id="KW-0472">Membrane</keyword>
<feature type="transmembrane region" description="Helical" evidence="5">
    <location>
        <begin position="12"/>
        <end position="36"/>
    </location>
</feature>
<evidence type="ECO:0000256" key="1">
    <source>
        <dbReference type="ARBA" id="ARBA00004141"/>
    </source>
</evidence>
<protein>
    <recommendedName>
        <fullName evidence="11">Tetraspanin</fullName>
    </recommendedName>
</protein>
<dbReference type="InterPro" id="IPR008952">
    <property type="entry name" value="Tetraspanin_EC2_sf"/>
</dbReference>
<dbReference type="Pfam" id="PF00335">
    <property type="entry name" value="Tetraspanin"/>
    <property type="match status" value="1"/>
</dbReference>
<comment type="caution">
    <text evidence="6">The sequence shown here is derived from an EMBL/GenBank/DDBJ whole genome shotgun (WGS) entry which is preliminary data.</text>
</comment>
<dbReference type="Proteomes" id="UP000681722">
    <property type="component" value="Unassembled WGS sequence"/>
</dbReference>
<dbReference type="Proteomes" id="UP000682733">
    <property type="component" value="Unassembled WGS sequence"/>
</dbReference>
<evidence type="ECO:0000313" key="6">
    <source>
        <dbReference type="EMBL" id="CAF1208048.1"/>
    </source>
</evidence>
<dbReference type="Proteomes" id="UP000677228">
    <property type="component" value="Unassembled WGS sequence"/>
</dbReference>
<evidence type="ECO:0000313" key="10">
    <source>
        <dbReference type="Proteomes" id="UP000663829"/>
    </source>
</evidence>
<dbReference type="Proteomes" id="UP000663829">
    <property type="component" value="Unassembled WGS sequence"/>
</dbReference>
<feature type="transmembrane region" description="Helical" evidence="5">
    <location>
        <begin position="82"/>
        <end position="105"/>
    </location>
</feature>
<evidence type="ECO:0000313" key="7">
    <source>
        <dbReference type="EMBL" id="CAF1212976.1"/>
    </source>
</evidence>
<evidence type="ECO:0008006" key="11">
    <source>
        <dbReference type="Google" id="ProtNLM"/>
    </source>
</evidence>
<name>A0A814WNM0_9BILA</name>
<keyword evidence="10" id="KW-1185">Reference proteome</keyword>
<sequence>MASDLGGPSKGLLGIFGVLLFGSSIASVVLGAITLLRYINVPYDFGQFSLYAASIALITIGGLLLITLIVGVIGALNDNENLRLVTLVLVFLLFSALAVIGAWSMTLVKTNRLQRGIDEDIDYSNKMYANNSDAQKKRVDDLNAQYNCCGRNNYTDFQVGSLPASCCKTKDCDPKNVESIHQKGCSSSNYPSEKVEKVFRMSIISLACAGAVLFGLILYGVLMKHTRGYVAVNH</sequence>
<dbReference type="AlphaFoldDB" id="A0A814WNM0"/>
<dbReference type="Gene3D" id="1.10.1450.10">
    <property type="entry name" value="Tetraspanin"/>
    <property type="match status" value="1"/>
</dbReference>
<dbReference type="PANTHER" id="PTHR19282:SF417">
    <property type="entry name" value="TETRASPANIN TSPA-RELATED"/>
    <property type="match status" value="1"/>
</dbReference>
<evidence type="ECO:0000313" key="8">
    <source>
        <dbReference type="EMBL" id="CAF3972197.1"/>
    </source>
</evidence>
<reference evidence="6" key="1">
    <citation type="submission" date="2021-02" db="EMBL/GenBank/DDBJ databases">
        <authorList>
            <person name="Nowell W R."/>
        </authorList>
    </citation>
    <scope>NUCLEOTIDE SEQUENCE</scope>
</reference>
<dbReference type="GO" id="GO:0016020">
    <property type="term" value="C:membrane"/>
    <property type="evidence" value="ECO:0007669"/>
    <property type="project" value="UniProtKB-SubCell"/>
</dbReference>